<evidence type="ECO:0000313" key="2">
    <source>
        <dbReference type="Proteomes" id="UP000800041"/>
    </source>
</evidence>
<proteinExistence type="predicted"/>
<accession>A0A6G1HGB0</accession>
<protein>
    <submittedName>
        <fullName evidence="1">Uncharacterized protein</fullName>
    </submittedName>
</protein>
<organism evidence="1 2">
    <name type="scientific">Aulographum hederae CBS 113979</name>
    <dbReference type="NCBI Taxonomy" id="1176131"/>
    <lineage>
        <taxon>Eukaryota</taxon>
        <taxon>Fungi</taxon>
        <taxon>Dikarya</taxon>
        <taxon>Ascomycota</taxon>
        <taxon>Pezizomycotina</taxon>
        <taxon>Dothideomycetes</taxon>
        <taxon>Pleosporomycetidae</taxon>
        <taxon>Aulographales</taxon>
        <taxon>Aulographaceae</taxon>
    </lineage>
</organism>
<sequence length="651" mass="74504">MSALPCQTVCNMSPTLHLGDVPSEILLQICDYVYDAHQPSLCALGLVNKQYHAIANVALSSTVKIYVRGRNQLSREVDGWVTLLRRRASLKHVHRLITEGDMPLQRDDIEKVEPERGWNRADDRPFDRDLDPVDPIYSIEKFADTTPGIAQDEDDAWRPLAALIYLLPALQDLEYGCQNQFPPCLLQFLHQFRPHCRLHIRCFHLRTLSHPQPDKYEILLATSPCLYSIVANYQIATPEGSLDHNEEAVLSIASGLVPNLNQVRIFRDRDPFEMDEIPIPPFEQWGGFDLNERQGLSIGSLHHLRLAFHPEMTKQDALSWNKTTNFSALRSLVINCSIASDALDYLAVSCNFKSLQSLTFCKDNDGHNAARDEDESLEDCSLLRKFLSSLPPLSAITLKVRVHESTFNLLLKHHSSSVRQLLLKPHIIDDLRPFSDSLLMTADQICRMATCCPLLEDLYIVVPRTFGDDHEANVYRSLGSLRKLQTLSLLLNVKDSNNFGTGLPIDPYFDEFNRQHILPRSPMRKGHARLAMMNSAIDKTLGLAIFKSISKGKPAGSMQLESLRLQTHCGGRFYWIVDPICRYVGRWIELKRRIRDDKRKLLLVGRQDPSESYPWIYKPEIQPIFRKIWPERYEGSNWFDDWCSLPLAEID</sequence>
<dbReference type="AlphaFoldDB" id="A0A6G1HGB0"/>
<dbReference type="Proteomes" id="UP000800041">
    <property type="component" value="Unassembled WGS sequence"/>
</dbReference>
<gene>
    <name evidence="1" type="ORF">K402DRAFT_399342</name>
</gene>
<dbReference type="OrthoDB" id="3945550at2759"/>
<reference evidence="1" key="1">
    <citation type="journal article" date="2020" name="Stud. Mycol.">
        <title>101 Dothideomycetes genomes: a test case for predicting lifestyles and emergence of pathogens.</title>
        <authorList>
            <person name="Haridas S."/>
            <person name="Albert R."/>
            <person name="Binder M."/>
            <person name="Bloem J."/>
            <person name="Labutti K."/>
            <person name="Salamov A."/>
            <person name="Andreopoulos B."/>
            <person name="Baker S."/>
            <person name="Barry K."/>
            <person name="Bills G."/>
            <person name="Bluhm B."/>
            <person name="Cannon C."/>
            <person name="Castanera R."/>
            <person name="Culley D."/>
            <person name="Daum C."/>
            <person name="Ezra D."/>
            <person name="Gonzalez J."/>
            <person name="Henrissat B."/>
            <person name="Kuo A."/>
            <person name="Liang C."/>
            <person name="Lipzen A."/>
            <person name="Lutzoni F."/>
            <person name="Magnuson J."/>
            <person name="Mondo S."/>
            <person name="Nolan M."/>
            <person name="Ohm R."/>
            <person name="Pangilinan J."/>
            <person name="Park H.-J."/>
            <person name="Ramirez L."/>
            <person name="Alfaro M."/>
            <person name="Sun H."/>
            <person name="Tritt A."/>
            <person name="Yoshinaga Y."/>
            <person name="Zwiers L.-H."/>
            <person name="Turgeon B."/>
            <person name="Goodwin S."/>
            <person name="Spatafora J."/>
            <person name="Crous P."/>
            <person name="Grigoriev I."/>
        </authorList>
    </citation>
    <scope>NUCLEOTIDE SEQUENCE</scope>
    <source>
        <strain evidence="1">CBS 113979</strain>
    </source>
</reference>
<dbReference type="EMBL" id="ML977137">
    <property type="protein sequence ID" value="KAF1992195.1"/>
    <property type="molecule type" value="Genomic_DNA"/>
</dbReference>
<evidence type="ECO:0000313" key="1">
    <source>
        <dbReference type="EMBL" id="KAF1992195.1"/>
    </source>
</evidence>
<keyword evidence="2" id="KW-1185">Reference proteome</keyword>
<name>A0A6G1HGB0_9PEZI</name>